<dbReference type="GO" id="GO:0003746">
    <property type="term" value="F:translation elongation factor activity"/>
    <property type="evidence" value="ECO:0007669"/>
    <property type="project" value="InterPro"/>
</dbReference>
<dbReference type="InterPro" id="IPR012340">
    <property type="entry name" value="NA-bd_OB-fold"/>
</dbReference>
<dbReference type="SUPFAM" id="SSF50249">
    <property type="entry name" value="Nucleic acid-binding proteins"/>
    <property type="match status" value="1"/>
</dbReference>
<dbReference type="Proteomes" id="UP000039865">
    <property type="component" value="Unassembled WGS sequence"/>
</dbReference>
<gene>
    <name evidence="2" type="primary">Contig5502.g5890</name>
    <name evidence="2" type="ORF">STYLEM_9360</name>
</gene>
<keyword evidence="3" id="KW-1185">Reference proteome</keyword>
<accession>A0A078AFU7</accession>
<dbReference type="Pfam" id="PF01287">
    <property type="entry name" value="eIF-5a"/>
    <property type="match status" value="1"/>
</dbReference>
<dbReference type="EMBL" id="CCKQ01008898">
    <property type="protein sequence ID" value="CDW80362.1"/>
    <property type="molecule type" value="Genomic_DNA"/>
</dbReference>
<organism evidence="2 3">
    <name type="scientific">Stylonychia lemnae</name>
    <name type="common">Ciliate</name>
    <dbReference type="NCBI Taxonomy" id="5949"/>
    <lineage>
        <taxon>Eukaryota</taxon>
        <taxon>Sar</taxon>
        <taxon>Alveolata</taxon>
        <taxon>Ciliophora</taxon>
        <taxon>Intramacronucleata</taxon>
        <taxon>Spirotrichea</taxon>
        <taxon>Stichotrichia</taxon>
        <taxon>Sporadotrichida</taxon>
        <taxon>Oxytrichidae</taxon>
        <taxon>Stylonychinae</taxon>
        <taxon>Stylonychia</taxon>
    </lineage>
</organism>
<dbReference type="Gene3D" id="2.40.50.140">
    <property type="entry name" value="Nucleic acid-binding proteins"/>
    <property type="match status" value="1"/>
</dbReference>
<evidence type="ECO:0000259" key="1">
    <source>
        <dbReference type="Pfam" id="PF01287"/>
    </source>
</evidence>
<dbReference type="InParanoid" id="A0A078AFU7"/>
<protein>
    <recommendedName>
        <fullName evidence="1">Translation initiation factor 5A C-terminal domain-containing protein</fullName>
    </recommendedName>
</protein>
<proteinExistence type="predicted"/>
<dbReference type="GO" id="GO:0045905">
    <property type="term" value="P:positive regulation of translational termination"/>
    <property type="evidence" value="ECO:0007669"/>
    <property type="project" value="InterPro"/>
</dbReference>
<dbReference type="AlphaFoldDB" id="A0A078AFU7"/>
<evidence type="ECO:0000313" key="2">
    <source>
        <dbReference type="EMBL" id="CDW80362.1"/>
    </source>
</evidence>
<dbReference type="GO" id="GO:0043022">
    <property type="term" value="F:ribosome binding"/>
    <property type="evidence" value="ECO:0007669"/>
    <property type="project" value="InterPro"/>
</dbReference>
<evidence type="ECO:0000313" key="3">
    <source>
        <dbReference type="Proteomes" id="UP000039865"/>
    </source>
</evidence>
<name>A0A078AFU7_STYLE</name>
<sequence>MKYMSTAQICYIGYNVYNGQEIKTKFEKEAQIVHVPIIKKKTYQVIDINLEGQTQYLIMMDSDGNIREDFKLYSIPQIDEQIMNMKSKMKEGNNDQNITLGQFKEQPEFIVSVNQSDDVLQ</sequence>
<reference evidence="2 3" key="1">
    <citation type="submission" date="2014-06" db="EMBL/GenBank/DDBJ databases">
        <authorList>
            <person name="Swart Estienne"/>
        </authorList>
    </citation>
    <scope>NUCLEOTIDE SEQUENCE [LARGE SCALE GENOMIC DNA]</scope>
    <source>
        <strain evidence="2 3">130c</strain>
    </source>
</reference>
<dbReference type="GO" id="GO:0003723">
    <property type="term" value="F:RNA binding"/>
    <property type="evidence" value="ECO:0007669"/>
    <property type="project" value="InterPro"/>
</dbReference>
<dbReference type="InterPro" id="IPR020189">
    <property type="entry name" value="IF5A_C"/>
</dbReference>
<feature type="domain" description="Translation initiation factor 5A C-terminal" evidence="1">
    <location>
        <begin position="37"/>
        <end position="86"/>
    </location>
</feature>
<dbReference type="GO" id="GO:0045901">
    <property type="term" value="P:positive regulation of translational elongation"/>
    <property type="evidence" value="ECO:0007669"/>
    <property type="project" value="InterPro"/>
</dbReference>